<keyword evidence="1 7" id="KW-0547">Nucleotide-binding</keyword>
<dbReference type="InterPro" id="IPR036265">
    <property type="entry name" value="HIT-like_sf"/>
</dbReference>
<dbReference type="EMBL" id="CP054541">
    <property type="protein sequence ID" value="QSL66145.1"/>
    <property type="molecule type" value="Genomic_DNA"/>
</dbReference>
<feature type="site" description="Important for induction of apoptosis" evidence="5">
    <location>
        <position position="128"/>
    </location>
</feature>
<dbReference type="InterPro" id="IPR051884">
    <property type="entry name" value="Bis(5'-adenosyl)-TPase_reg"/>
</dbReference>
<sequence>MMSEVYFGPFLVSKQVFFHAKNSLALVNLKPVLPGHVLVIPRRPVPRLRDLTEQEISCLFSTVQKVSSVVEKAFFASSCTVTIQDGKYAGQTGSSLILLSVLNFVVPHLHVHVIPRRPYDLKENDEVYERLTSDDANLWKLYWEKTRVFERIDDSDRKPRSDQEMEEEARWLEKFFDSNNTS</sequence>
<organism evidence="9 10">
    <name type="scientific">Pneumocystis wakefieldiae</name>
    <dbReference type="NCBI Taxonomy" id="38082"/>
    <lineage>
        <taxon>Eukaryota</taxon>
        <taxon>Fungi</taxon>
        <taxon>Dikarya</taxon>
        <taxon>Ascomycota</taxon>
        <taxon>Taphrinomycotina</taxon>
        <taxon>Pneumocystomycetes</taxon>
        <taxon>Pneumocystaceae</taxon>
        <taxon>Pneumocystis</taxon>
    </lineage>
</organism>
<feature type="binding site" evidence="4">
    <location>
        <begin position="90"/>
        <end position="106"/>
    </location>
    <ligand>
        <name>substrate</name>
    </ligand>
</feature>
<feature type="binding site" evidence="4">
    <location>
        <position position="112"/>
    </location>
    <ligand>
        <name>substrate</name>
    </ligand>
</feature>
<dbReference type="InterPro" id="IPR039383">
    <property type="entry name" value="FHIT"/>
</dbReference>
<dbReference type="AlphaFoldDB" id="A0A899G0J7"/>
<dbReference type="PROSITE" id="PS51084">
    <property type="entry name" value="HIT_2"/>
    <property type="match status" value="1"/>
</dbReference>
<keyword evidence="10" id="KW-1185">Reference proteome</keyword>
<dbReference type="PANTHER" id="PTHR46243:SF1">
    <property type="entry name" value="BIS(5'-ADENOSYL)-TRIPHOSPHATASE"/>
    <property type="match status" value="1"/>
</dbReference>
<dbReference type="OrthoDB" id="680339at2759"/>
<evidence type="ECO:0000313" key="9">
    <source>
        <dbReference type="EMBL" id="QSL66145.1"/>
    </source>
</evidence>
<dbReference type="InterPro" id="IPR011146">
    <property type="entry name" value="HIT-like"/>
</dbReference>
<reference evidence="9" key="1">
    <citation type="submission" date="2020-06" db="EMBL/GenBank/DDBJ databases">
        <title>Genomes of multiple members of Pneumocystis genus reveal paths to human pathogen Pneumocystis jirovecii.</title>
        <authorList>
            <person name="Cisse O.H."/>
            <person name="Ma L."/>
            <person name="Dekker J."/>
            <person name="Khil P."/>
            <person name="Jo J."/>
            <person name="Brenchley J."/>
            <person name="Blair R."/>
            <person name="Pahar B."/>
            <person name="Chabe M."/>
            <person name="Van Rompay K.A."/>
            <person name="Keesler R."/>
            <person name="Sukura A."/>
            <person name="Hirsch V."/>
            <person name="Kutty G."/>
            <person name="Liu Y."/>
            <person name="Peng L."/>
            <person name="Chen J."/>
            <person name="Song J."/>
            <person name="Weissenbacher-Lang C."/>
            <person name="Xu J."/>
            <person name="Upham N.S."/>
            <person name="Stajich J.E."/>
            <person name="Cuomo C.A."/>
            <person name="Cushion M.T."/>
            <person name="Kovacs J.A."/>
        </authorList>
    </citation>
    <scope>NUCLEOTIDE SEQUENCE</scope>
    <source>
        <strain evidence="9">2A</strain>
    </source>
</reference>
<feature type="binding site" evidence="4">
    <location>
        <position position="84"/>
    </location>
    <ligand>
        <name>substrate</name>
    </ligand>
</feature>
<accession>A0A899G0J7</accession>
<evidence type="ECO:0000259" key="8">
    <source>
        <dbReference type="PROSITE" id="PS51084"/>
    </source>
</evidence>
<dbReference type="Gene3D" id="3.30.428.10">
    <property type="entry name" value="HIT-like"/>
    <property type="match status" value="1"/>
</dbReference>
<keyword evidence="2 7" id="KW-0378">Hydrolase</keyword>
<dbReference type="CDD" id="cd01275">
    <property type="entry name" value="FHIT"/>
    <property type="match status" value="1"/>
</dbReference>
<dbReference type="GO" id="GO:0000166">
    <property type="term" value="F:nucleotide binding"/>
    <property type="evidence" value="ECO:0007669"/>
    <property type="project" value="UniProtKB-KW"/>
</dbReference>
<evidence type="ECO:0000256" key="3">
    <source>
        <dbReference type="PIRSR" id="PIRSR639383-1"/>
    </source>
</evidence>
<dbReference type="EC" id="3.6.1.29" evidence="7"/>
<evidence type="ECO:0000256" key="4">
    <source>
        <dbReference type="PIRSR" id="PIRSR639383-2"/>
    </source>
</evidence>
<proteinExistence type="predicted"/>
<evidence type="ECO:0000256" key="2">
    <source>
        <dbReference type="ARBA" id="ARBA00022801"/>
    </source>
</evidence>
<protein>
    <recommendedName>
        <fullName evidence="7">Bis(5'-adenosyl)-triphosphatase</fullName>
        <ecNumber evidence="7">3.6.1.29</ecNumber>
    </recommendedName>
</protein>
<feature type="short sequence motif" description="Histidine triad motif" evidence="6">
    <location>
        <begin position="108"/>
        <end position="112"/>
    </location>
</feature>
<feature type="binding site" evidence="4">
    <location>
        <position position="28"/>
    </location>
    <ligand>
        <name>substrate</name>
    </ligand>
</feature>
<comment type="cofactor">
    <cofactor evidence="7">
        <name>Mn(2+)</name>
        <dbReference type="ChEBI" id="CHEBI:29035"/>
    </cofactor>
</comment>
<feature type="domain" description="HIT" evidence="8">
    <location>
        <begin position="1"/>
        <end position="123"/>
    </location>
</feature>
<evidence type="ECO:0000313" key="10">
    <source>
        <dbReference type="Proteomes" id="UP000663699"/>
    </source>
</evidence>
<evidence type="ECO:0000256" key="6">
    <source>
        <dbReference type="PROSITE-ProRule" id="PRU00464"/>
    </source>
</evidence>
<dbReference type="GO" id="GO:0047710">
    <property type="term" value="F:bis(5'-adenosyl)-triphosphatase activity"/>
    <property type="evidence" value="ECO:0007669"/>
    <property type="project" value="UniProtKB-UniRule"/>
</dbReference>
<dbReference type="Proteomes" id="UP000663699">
    <property type="component" value="Chromosome 10"/>
</dbReference>
<dbReference type="FunFam" id="3.30.428.10:FF:000011">
    <property type="entry name" value="Fragile histidine triad"/>
    <property type="match status" value="1"/>
</dbReference>
<dbReference type="PANTHER" id="PTHR46243">
    <property type="entry name" value="BIS(5'-ADENOSYL)-TRIPHOSPHATASE"/>
    <property type="match status" value="1"/>
</dbReference>
<gene>
    <name evidence="9" type="ORF">MERGE_000520</name>
</gene>
<evidence type="ECO:0000256" key="7">
    <source>
        <dbReference type="RuleBase" id="RU366076"/>
    </source>
</evidence>
<dbReference type="Pfam" id="PF01230">
    <property type="entry name" value="HIT"/>
    <property type="match status" value="1"/>
</dbReference>
<name>A0A899G0J7_9ASCO</name>
<feature type="active site" description="Tele-AMP-histidine intermediate" evidence="3">
    <location>
        <position position="110"/>
    </location>
</feature>
<comment type="catalytic activity">
    <reaction evidence="7">
        <text>P(1),P(3)-bis(5'-adenosyl) triphosphate + H2O = AMP + ADP + 2 H(+)</text>
        <dbReference type="Rhea" id="RHEA:13893"/>
        <dbReference type="ChEBI" id="CHEBI:15377"/>
        <dbReference type="ChEBI" id="CHEBI:15378"/>
        <dbReference type="ChEBI" id="CHEBI:58529"/>
        <dbReference type="ChEBI" id="CHEBI:456215"/>
        <dbReference type="ChEBI" id="CHEBI:456216"/>
        <dbReference type="EC" id="3.6.1.29"/>
    </reaction>
</comment>
<dbReference type="SUPFAM" id="SSF54197">
    <property type="entry name" value="HIT-like"/>
    <property type="match status" value="1"/>
</dbReference>
<evidence type="ECO:0000256" key="1">
    <source>
        <dbReference type="ARBA" id="ARBA00022741"/>
    </source>
</evidence>
<evidence type="ECO:0000256" key="5">
    <source>
        <dbReference type="PIRSR" id="PIRSR639383-3"/>
    </source>
</evidence>